<dbReference type="InterPro" id="IPR008473">
    <property type="entry name" value="Phage_holin_3_7"/>
</dbReference>
<proteinExistence type="predicted"/>
<dbReference type="Pfam" id="PF05449">
    <property type="entry name" value="Phage_holin_3_7"/>
    <property type="match status" value="1"/>
</dbReference>
<protein>
    <submittedName>
        <fullName evidence="2">Phage holin family protein</fullName>
    </submittedName>
</protein>
<name>A0ABV7RJH2_9GAMM</name>
<feature type="transmembrane region" description="Helical" evidence="1">
    <location>
        <begin position="6"/>
        <end position="22"/>
    </location>
</feature>
<keyword evidence="1" id="KW-0472">Membrane</keyword>
<comment type="caution">
    <text evidence="2">The sequence shown here is derived from an EMBL/GenBank/DDBJ whole genome shotgun (WGS) entry which is preliminary data.</text>
</comment>
<gene>
    <name evidence="2" type="ORF">ACFOLC_00350</name>
</gene>
<dbReference type="RefSeq" id="WP_386756693.1">
    <property type="nucleotide sequence ID" value="NZ_JBHRXK010000001.1"/>
</dbReference>
<sequence length="91" mass="9602">MHSAVTVLTLVACVAICVRLLTYQRGPDTTHRVGVGLCAWLLIVCTGGQAIHIALVGAAARASPWQLGVLAVLAVLTYRARGNVARILRVN</sequence>
<evidence type="ECO:0000313" key="3">
    <source>
        <dbReference type="Proteomes" id="UP001595740"/>
    </source>
</evidence>
<reference evidence="3" key="1">
    <citation type="journal article" date="2019" name="Int. J. Syst. Evol. Microbiol.">
        <title>The Global Catalogue of Microorganisms (GCM) 10K type strain sequencing project: providing services to taxonomists for standard genome sequencing and annotation.</title>
        <authorList>
            <consortium name="The Broad Institute Genomics Platform"/>
            <consortium name="The Broad Institute Genome Sequencing Center for Infectious Disease"/>
            <person name="Wu L."/>
            <person name="Ma J."/>
        </authorList>
    </citation>
    <scope>NUCLEOTIDE SEQUENCE [LARGE SCALE GENOMIC DNA]</scope>
    <source>
        <strain evidence="3">KCTC 42875</strain>
    </source>
</reference>
<feature type="transmembrane region" description="Helical" evidence="1">
    <location>
        <begin position="34"/>
        <end position="56"/>
    </location>
</feature>
<keyword evidence="3" id="KW-1185">Reference proteome</keyword>
<evidence type="ECO:0000313" key="2">
    <source>
        <dbReference type="EMBL" id="MFC3549460.1"/>
    </source>
</evidence>
<evidence type="ECO:0000256" key="1">
    <source>
        <dbReference type="SAM" id="Phobius"/>
    </source>
</evidence>
<organism evidence="2 3">
    <name type="scientific">Lysobacter cavernae</name>
    <dbReference type="NCBI Taxonomy" id="1685901"/>
    <lineage>
        <taxon>Bacteria</taxon>
        <taxon>Pseudomonadati</taxon>
        <taxon>Pseudomonadota</taxon>
        <taxon>Gammaproteobacteria</taxon>
        <taxon>Lysobacterales</taxon>
        <taxon>Lysobacteraceae</taxon>
        <taxon>Lysobacter</taxon>
    </lineage>
</organism>
<keyword evidence="1" id="KW-1133">Transmembrane helix</keyword>
<keyword evidence="1" id="KW-0812">Transmembrane</keyword>
<dbReference type="Proteomes" id="UP001595740">
    <property type="component" value="Unassembled WGS sequence"/>
</dbReference>
<feature type="transmembrane region" description="Helical" evidence="1">
    <location>
        <begin position="62"/>
        <end position="80"/>
    </location>
</feature>
<dbReference type="EMBL" id="JBHRXK010000001">
    <property type="protein sequence ID" value="MFC3549460.1"/>
    <property type="molecule type" value="Genomic_DNA"/>
</dbReference>
<accession>A0ABV7RJH2</accession>